<dbReference type="InterPro" id="IPR009872">
    <property type="entry name" value="DUF1427"/>
</dbReference>
<feature type="region of interest" description="Disordered" evidence="1">
    <location>
        <begin position="44"/>
        <end position="70"/>
    </location>
</feature>
<dbReference type="NCBIfam" id="TIGR03510">
    <property type="entry name" value="XapX"/>
    <property type="match status" value="1"/>
</dbReference>
<dbReference type="STRING" id="67331.SAMN04490357_7567"/>
<proteinExistence type="predicted"/>
<organism evidence="2 3">
    <name type="scientific">Streptomyces misionensis</name>
    <dbReference type="NCBI Taxonomy" id="67331"/>
    <lineage>
        <taxon>Bacteria</taxon>
        <taxon>Bacillati</taxon>
        <taxon>Actinomycetota</taxon>
        <taxon>Actinomycetes</taxon>
        <taxon>Kitasatosporales</taxon>
        <taxon>Streptomycetaceae</taxon>
        <taxon>Streptomyces</taxon>
    </lineage>
</organism>
<name>A0A1H5HNN5_9ACTN</name>
<gene>
    <name evidence="2" type="ORF">SAMN04490357_7567</name>
</gene>
<dbReference type="Pfam" id="PF07235">
    <property type="entry name" value="DUF1427"/>
    <property type="match status" value="1"/>
</dbReference>
<dbReference type="InterPro" id="IPR020017">
    <property type="entry name" value="XapX_domain"/>
</dbReference>
<dbReference type="EMBL" id="FNTD01000004">
    <property type="protein sequence ID" value="SEE29613.1"/>
    <property type="molecule type" value="Genomic_DNA"/>
</dbReference>
<protein>
    <submittedName>
        <fullName evidence="2">XapX domain-containing protein</fullName>
    </submittedName>
</protein>
<dbReference type="AlphaFoldDB" id="A0A1H5HNN5"/>
<evidence type="ECO:0000256" key="1">
    <source>
        <dbReference type="SAM" id="MobiDB-lite"/>
    </source>
</evidence>
<accession>A0A1H5HNN5</accession>
<dbReference type="Proteomes" id="UP000182375">
    <property type="component" value="Unassembled WGS sequence"/>
</dbReference>
<reference evidence="2 3" key="1">
    <citation type="submission" date="2016-10" db="EMBL/GenBank/DDBJ databases">
        <authorList>
            <person name="de Groot N.N."/>
        </authorList>
    </citation>
    <scope>NUCLEOTIDE SEQUENCE [LARGE SCALE GENOMIC DNA]</scope>
    <source>
        <strain evidence="2 3">DSM 40306</strain>
    </source>
</reference>
<sequence length="70" mass="7520">MGAVYWALSVHSPAPPLLGLTGLFGIVVGERAASALRHVRGTDAMTTNTCDDDDRIRRRPHSMRSASDDA</sequence>
<evidence type="ECO:0000313" key="2">
    <source>
        <dbReference type="EMBL" id="SEE29613.1"/>
    </source>
</evidence>
<evidence type="ECO:0000313" key="3">
    <source>
        <dbReference type="Proteomes" id="UP000182375"/>
    </source>
</evidence>